<accession>A0A3B0V502</accession>
<keyword evidence="1" id="KW-0812">Transmembrane</keyword>
<dbReference type="Pfam" id="PF07885">
    <property type="entry name" value="Ion_trans_2"/>
    <property type="match status" value="1"/>
</dbReference>
<proteinExistence type="predicted"/>
<dbReference type="Gene3D" id="1.10.287.70">
    <property type="match status" value="1"/>
</dbReference>
<keyword evidence="1" id="KW-1133">Transmembrane helix</keyword>
<evidence type="ECO:0000313" key="3">
    <source>
        <dbReference type="EMBL" id="VAW35453.1"/>
    </source>
</evidence>
<feature type="transmembrane region" description="Helical" evidence="1">
    <location>
        <begin position="138"/>
        <end position="156"/>
    </location>
</feature>
<feature type="transmembrane region" description="Helical" evidence="1">
    <location>
        <begin position="108"/>
        <end position="126"/>
    </location>
</feature>
<evidence type="ECO:0000259" key="2">
    <source>
        <dbReference type="Pfam" id="PF07885"/>
    </source>
</evidence>
<organism evidence="3">
    <name type="scientific">hydrothermal vent metagenome</name>
    <dbReference type="NCBI Taxonomy" id="652676"/>
    <lineage>
        <taxon>unclassified sequences</taxon>
        <taxon>metagenomes</taxon>
        <taxon>ecological metagenomes</taxon>
    </lineage>
</organism>
<dbReference type="SUPFAM" id="SSF81324">
    <property type="entry name" value="Voltage-gated potassium channels"/>
    <property type="match status" value="1"/>
</dbReference>
<dbReference type="AlphaFoldDB" id="A0A3B0V502"/>
<dbReference type="EMBL" id="UOEW01000101">
    <property type="protein sequence ID" value="VAW35453.1"/>
    <property type="molecule type" value="Genomic_DNA"/>
</dbReference>
<keyword evidence="1" id="KW-0472">Membrane</keyword>
<feature type="domain" description="Potassium channel" evidence="2">
    <location>
        <begin position="80"/>
        <end position="152"/>
    </location>
</feature>
<feature type="transmembrane region" description="Helical" evidence="1">
    <location>
        <begin position="62"/>
        <end position="88"/>
    </location>
</feature>
<gene>
    <name evidence="3" type="ORF">MNBD_GAMMA01-516</name>
</gene>
<name>A0A3B0V502_9ZZZZ</name>
<reference evidence="3" key="1">
    <citation type="submission" date="2018-06" db="EMBL/GenBank/DDBJ databases">
        <authorList>
            <person name="Zhirakovskaya E."/>
        </authorList>
    </citation>
    <scope>NUCLEOTIDE SEQUENCE</scope>
</reference>
<dbReference type="InterPro" id="IPR013099">
    <property type="entry name" value="K_chnl_dom"/>
</dbReference>
<evidence type="ECO:0000256" key="1">
    <source>
        <dbReference type="SAM" id="Phobius"/>
    </source>
</evidence>
<protein>
    <recommendedName>
        <fullName evidence="2">Potassium channel domain-containing protein</fullName>
    </recommendedName>
</protein>
<sequence>MTEKEYSTAKKLDFAKIPPYFRQIASYSPQIMRNFAQNQTFPRYEYFLGQALTNRKLSARSILYTMTLGLFFAHGLVITIYALVYWFLIHYADYTNLAGQVTDHFFSYLYYSATSYSSLGIGDVFPAGELRFLTALEAINGLILITWSATTTYFAIQEMWKEHDNFKS</sequence>